<gene>
    <name evidence="1" type="ORF">FAZ69_04455</name>
</gene>
<sequence>MIKLEIGLTGAGRVAAAVIAAIALHAGACRADELGPSCKQYLQLKMQCLSATANRVESRGNVQAAREIRRDIPFEMHQAIGILAKSRAFKSADLVEQRCADDAWYITNGDSPQNSRPQRSMQLCSVTTSWPEDYRITPDYDSKVEARIRKMEFEIGLVR</sequence>
<protein>
    <submittedName>
        <fullName evidence="1">Uncharacterized protein</fullName>
    </submittedName>
</protein>
<proteinExistence type="predicted"/>
<dbReference type="Proteomes" id="UP000305539">
    <property type="component" value="Unassembled WGS sequence"/>
</dbReference>
<dbReference type="RefSeq" id="WP_136892735.1">
    <property type="nucleotide sequence ID" value="NZ_SWJE01000002.1"/>
</dbReference>
<name>A0A4U1IDJ2_9BURK</name>
<accession>A0A4U1IDJ2</accession>
<dbReference type="EMBL" id="SWJE01000002">
    <property type="protein sequence ID" value="TKC91699.1"/>
    <property type="molecule type" value="Genomic_DNA"/>
</dbReference>
<keyword evidence="2" id="KW-1185">Reference proteome</keyword>
<dbReference type="AlphaFoldDB" id="A0A4U1IDJ2"/>
<reference evidence="1 2" key="1">
    <citation type="submission" date="2019-04" db="EMBL/GenBank/DDBJ databases">
        <title>Trinickia sp. 7GSK02, isolated from subtropical forest soil.</title>
        <authorList>
            <person name="Gao Z.-H."/>
            <person name="Qiu L.-H."/>
        </authorList>
    </citation>
    <scope>NUCLEOTIDE SEQUENCE [LARGE SCALE GENOMIC DNA]</scope>
    <source>
        <strain evidence="1 2">7GSK02</strain>
    </source>
</reference>
<comment type="caution">
    <text evidence="1">The sequence shown here is derived from an EMBL/GenBank/DDBJ whole genome shotgun (WGS) entry which is preliminary data.</text>
</comment>
<organism evidence="1 2">
    <name type="scientific">Trinickia terrae</name>
    <dbReference type="NCBI Taxonomy" id="2571161"/>
    <lineage>
        <taxon>Bacteria</taxon>
        <taxon>Pseudomonadati</taxon>
        <taxon>Pseudomonadota</taxon>
        <taxon>Betaproteobacteria</taxon>
        <taxon>Burkholderiales</taxon>
        <taxon>Burkholderiaceae</taxon>
        <taxon>Trinickia</taxon>
    </lineage>
</organism>
<dbReference type="OrthoDB" id="9132889at2"/>
<evidence type="ECO:0000313" key="2">
    <source>
        <dbReference type="Proteomes" id="UP000305539"/>
    </source>
</evidence>
<evidence type="ECO:0000313" key="1">
    <source>
        <dbReference type="EMBL" id="TKC91699.1"/>
    </source>
</evidence>